<name>L1K120_GUITC</name>
<keyword evidence="5" id="KW-1185">Reference proteome</keyword>
<accession>L1K120</accession>
<dbReference type="SMART" id="SM00228">
    <property type="entry name" value="PDZ"/>
    <property type="match status" value="1"/>
</dbReference>
<gene>
    <name evidence="3" type="ORF">GUITHDRAFT_100402</name>
</gene>
<reference evidence="3 5" key="1">
    <citation type="journal article" date="2012" name="Nature">
        <title>Algal genomes reveal evolutionary mosaicism and the fate of nucleomorphs.</title>
        <authorList>
            <consortium name="DOE Joint Genome Institute"/>
            <person name="Curtis B.A."/>
            <person name="Tanifuji G."/>
            <person name="Burki F."/>
            <person name="Gruber A."/>
            <person name="Irimia M."/>
            <person name="Maruyama S."/>
            <person name="Arias M.C."/>
            <person name="Ball S.G."/>
            <person name="Gile G.H."/>
            <person name="Hirakawa Y."/>
            <person name="Hopkins J.F."/>
            <person name="Kuo A."/>
            <person name="Rensing S.A."/>
            <person name="Schmutz J."/>
            <person name="Symeonidi A."/>
            <person name="Elias M."/>
            <person name="Eveleigh R.J."/>
            <person name="Herman E.K."/>
            <person name="Klute M.J."/>
            <person name="Nakayama T."/>
            <person name="Obornik M."/>
            <person name="Reyes-Prieto A."/>
            <person name="Armbrust E.V."/>
            <person name="Aves S.J."/>
            <person name="Beiko R.G."/>
            <person name="Coutinho P."/>
            <person name="Dacks J.B."/>
            <person name="Durnford D.G."/>
            <person name="Fast N.M."/>
            <person name="Green B.R."/>
            <person name="Grisdale C.J."/>
            <person name="Hempel F."/>
            <person name="Henrissat B."/>
            <person name="Hoppner M.P."/>
            <person name="Ishida K."/>
            <person name="Kim E."/>
            <person name="Koreny L."/>
            <person name="Kroth P.G."/>
            <person name="Liu Y."/>
            <person name="Malik S.B."/>
            <person name="Maier U.G."/>
            <person name="McRose D."/>
            <person name="Mock T."/>
            <person name="Neilson J.A."/>
            <person name="Onodera N.T."/>
            <person name="Poole A.M."/>
            <person name="Pritham E.J."/>
            <person name="Richards T.A."/>
            <person name="Rocap G."/>
            <person name="Roy S.W."/>
            <person name="Sarai C."/>
            <person name="Schaack S."/>
            <person name="Shirato S."/>
            <person name="Slamovits C.H."/>
            <person name="Spencer D.F."/>
            <person name="Suzuki S."/>
            <person name="Worden A.Z."/>
            <person name="Zauner S."/>
            <person name="Barry K."/>
            <person name="Bell C."/>
            <person name="Bharti A.K."/>
            <person name="Crow J.A."/>
            <person name="Grimwood J."/>
            <person name="Kramer R."/>
            <person name="Lindquist E."/>
            <person name="Lucas S."/>
            <person name="Salamov A."/>
            <person name="McFadden G.I."/>
            <person name="Lane C.E."/>
            <person name="Keeling P.J."/>
            <person name="Gray M.W."/>
            <person name="Grigoriev I.V."/>
            <person name="Archibald J.M."/>
        </authorList>
    </citation>
    <scope>NUCLEOTIDE SEQUENCE</scope>
    <source>
        <strain evidence="3 5">CCMP2712</strain>
    </source>
</reference>
<feature type="domain" description="PDZ" evidence="2">
    <location>
        <begin position="583"/>
        <end position="644"/>
    </location>
</feature>
<feature type="region of interest" description="Disordered" evidence="1">
    <location>
        <begin position="80"/>
        <end position="122"/>
    </location>
</feature>
<evidence type="ECO:0000256" key="1">
    <source>
        <dbReference type="SAM" id="MobiDB-lite"/>
    </source>
</evidence>
<reference evidence="5" key="2">
    <citation type="submission" date="2012-11" db="EMBL/GenBank/DDBJ databases">
        <authorList>
            <person name="Kuo A."/>
            <person name="Curtis B.A."/>
            <person name="Tanifuji G."/>
            <person name="Burki F."/>
            <person name="Gruber A."/>
            <person name="Irimia M."/>
            <person name="Maruyama S."/>
            <person name="Arias M.C."/>
            <person name="Ball S.G."/>
            <person name="Gile G.H."/>
            <person name="Hirakawa Y."/>
            <person name="Hopkins J.F."/>
            <person name="Rensing S.A."/>
            <person name="Schmutz J."/>
            <person name="Symeonidi A."/>
            <person name="Elias M."/>
            <person name="Eveleigh R.J."/>
            <person name="Herman E.K."/>
            <person name="Klute M.J."/>
            <person name="Nakayama T."/>
            <person name="Obornik M."/>
            <person name="Reyes-Prieto A."/>
            <person name="Armbrust E.V."/>
            <person name="Aves S.J."/>
            <person name="Beiko R.G."/>
            <person name="Coutinho P."/>
            <person name="Dacks J.B."/>
            <person name="Durnford D.G."/>
            <person name="Fast N.M."/>
            <person name="Green B.R."/>
            <person name="Grisdale C."/>
            <person name="Hempe F."/>
            <person name="Henrissat B."/>
            <person name="Hoppner M.P."/>
            <person name="Ishida K.-I."/>
            <person name="Kim E."/>
            <person name="Koreny L."/>
            <person name="Kroth P.G."/>
            <person name="Liu Y."/>
            <person name="Malik S.-B."/>
            <person name="Maier U.G."/>
            <person name="McRose D."/>
            <person name="Mock T."/>
            <person name="Neilson J.A."/>
            <person name="Onodera N.T."/>
            <person name="Poole A.M."/>
            <person name="Pritham E.J."/>
            <person name="Richards T.A."/>
            <person name="Rocap G."/>
            <person name="Roy S.W."/>
            <person name="Sarai C."/>
            <person name="Schaack S."/>
            <person name="Shirato S."/>
            <person name="Slamovits C.H."/>
            <person name="Spencer D.F."/>
            <person name="Suzuki S."/>
            <person name="Worden A.Z."/>
            <person name="Zauner S."/>
            <person name="Barry K."/>
            <person name="Bell C."/>
            <person name="Bharti A.K."/>
            <person name="Crow J.A."/>
            <person name="Grimwood J."/>
            <person name="Kramer R."/>
            <person name="Lindquist E."/>
            <person name="Lucas S."/>
            <person name="Salamov A."/>
            <person name="McFadden G.I."/>
            <person name="Lane C.E."/>
            <person name="Keeling P.J."/>
            <person name="Gray M.W."/>
            <person name="Grigoriev I.V."/>
            <person name="Archibald J.M."/>
        </authorList>
    </citation>
    <scope>NUCLEOTIDE SEQUENCE</scope>
    <source>
        <strain evidence="5">CCMP2712</strain>
    </source>
</reference>
<dbReference type="EMBL" id="JH992968">
    <property type="protein sequence ID" value="EKX54155.1"/>
    <property type="molecule type" value="Genomic_DNA"/>
</dbReference>
<dbReference type="RefSeq" id="XP_005841135.1">
    <property type="nucleotide sequence ID" value="XM_005841078.1"/>
</dbReference>
<dbReference type="AlphaFoldDB" id="L1K120"/>
<dbReference type="SUPFAM" id="SSF50156">
    <property type="entry name" value="PDZ domain-like"/>
    <property type="match status" value="1"/>
</dbReference>
<dbReference type="InterPro" id="IPR001478">
    <property type="entry name" value="PDZ"/>
</dbReference>
<evidence type="ECO:0000313" key="4">
    <source>
        <dbReference type="EnsemblProtists" id="EKX54155"/>
    </source>
</evidence>
<dbReference type="Gene3D" id="3.40.50.2000">
    <property type="entry name" value="Glycogen Phosphorylase B"/>
    <property type="match status" value="1"/>
</dbReference>
<feature type="compositionally biased region" description="Polar residues" evidence="1">
    <location>
        <begin position="80"/>
        <end position="91"/>
    </location>
</feature>
<dbReference type="Proteomes" id="UP000011087">
    <property type="component" value="Unassembled WGS sequence"/>
</dbReference>
<dbReference type="KEGG" id="gtt:GUITHDRAFT_100402"/>
<evidence type="ECO:0000259" key="2">
    <source>
        <dbReference type="PROSITE" id="PS50106"/>
    </source>
</evidence>
<proteinExistence type="predicted"/>
<evidence type="ECO:0000313" key="3">
    <source>
        <dbReference type="EMBL" id="EKX54155.1"/>
    </source>
</evidence>
<dbReference type="PaxDb" id="55529-EKX54155"/>
<evidence type="ECO:0000313" key="5">
    <source>
        <dbReference type="Proteomes" id="UP000011087"/>
    </source>
</evidence>
<dbReference type="InterPro" id="IPR036034">
    <property type="entry name" value="PDZ_sf"/>
</dbReference>
<reference evidence="4" key="3">
    <citation type="submission" date="2016-03" db="UniProtKB">
        <authorList>
            <consortium name="EnsemblProtists"/>
        </authorList>
    </citation>
    <scope>IDENTIFICATION</scope>
</reference>
<dbReference type="HOGENOM" id="CLU_373622_0_0_1"/>
<protein>
    <recommendedName>
        <fullName evidence="2">PDZ domain-containing protein</fullName>
    </recommendedName>
</protein>
<sequence length="744" mass="81619">MMYGTCTSIELENDISTGFALTSIVALAALWFSCFPIEQDEFLFPLNEDLSLRRLLKGHVHVAPGDPLRFFDSENWISNPDLNGPTRSPGTISDEAARRRGEQKHDMSQGPGQGPPHEEGDAVCRHRGYIGINISLIPGIGWGNLGLALLFGLFNDSISDGREPLLFGEVHPSALSPEYPQHERVKKILRAQEDMRRRQLARTKTDIPMIHAVDHMHFHRPRLVGRPNLGIIFFDSVSFSPELISAAERNFDGIIVGSTWNAQILNKSGIQIPVHRMFQGVDTDVFYPANRQAGLEGGQGKQQREQQAFLQVARPYKLRDRFVVFSGGKFELRKAQDIAFRELLAQKLDPRPILLFAWHNPWPIRWYAEGGGPGYTKGMPQLQADGRYDFTEWLSLNGISPSDSFDLGHRSAEELSSVLRNWVDVAVFPNRCEGGTNLAMASGVPVILSANTGHLDLIQLACPQGDAPTASCVPLRKQKAIVSSTEGATNPYTGWGESYLDEIVSAMKGLLADPARSRKVGGNAAKVVHSSSHDMEHNSPLAEASVWVSADIGVMKRREVHALTSANALMGAAQGDRGGVDVFLGLRRQTKEKVPDLFGCGIIWRLDKKGCMVVSGVVPNSPASVSTPSILVGDILLSVDGVEVPEALDQAQVAQVAQSFLGPENSTIVLGLCRPLKIPIDPSQLEALTEGNADYFLGILGDVTCATFHVEITRFAYKKESNEGWKEFVESGQMSLDEDSRILF</sequence>
<dbReference type="PROSITE" id="PS50106">
    <property type="entry name" value="PDZ"/>
    <property type="match status" value="1"/>
</dbReference>
<dbReference type="Gene3D" id="2.30.42.10">
    <property type="match status" value="1"/>
</dbReference>
<organism evidence="3">
    <name type="scientific">Guillardia theta (strain CCMP2712)</name>
    <name type="common">Cryptophyte</name>
    <dbReference type="NCBI Taxonomy" id="905079"/>
    <lineage>
        <taxon>Eukaryota</taxon>
        <taxon>Cryptophyceae</taxon>
        <taxon>Pyrenomonadales</taxon>
        <taxon>Geminigeraceae</taxon>
        <taxon>Guillardia</taxon>
    </lineage>
</organism>
<dbReference type="SUPFAM" id="SSF53756">
    <property type="entry name" value="UDP-Glycosyltransferase/glycogen phosphorylase"/>
    <property type="match status" value="1"/>
</dbReference>
<feature type="compositionally biased region" description="Basic and acidic residues" evidence="1">
    <location>
        <begin position="95"/>
        <end position="107"/>
    </location>
</feature>
<dbReference type="OrthoDB" id="199930at2759"/>
<dbReference type="EnsemblProtists" id="EKX54155">
    <property type="protein sequence ID" value="EKX54155"/>
    <property type="gene ID" value="GUITHDRAFT_100402"/>
</dbReference>
<dbReference type="GeneID" id="17310771"/>